<evidence type="ECO:0000256" key="5">
    <source>
        <dbReference type="ARBA" id="ARBA00035359"/>
    </source>
</evidence>
<evidence type="ECO:0000256" key="3">
    <source>
        <dbReference type="ARBA" id="ARBA00023274"/>
    </source>
</evidence>
<keyword evidence="8" id="KW-1185">Reference proteome</keyword>
<dbReference type="GO" id="GO:0006412">
    <property type="term" value="P:translation"/>
    <property type="evidence" value="ECO:0007669"/>
    <property type="project" value="InterPro"/>
</dbReference>
<dbReference type="GeneTree" id="ENSGT00390000009415"/>
<dbReference type="InterPro" id="IPR038657">
    <property type="entry name" value="Ribosomal_bL19_sf"/>
</dbReference>
<dbReference type="Pfam" id="PF01245">
    <property type="entry name" value="Ribosomal_L19"/>
    <property type="match status" value="1"/>
</dbReference>
<reference evidence="7" key="1">
    <citation type="submission" date="2025-08" db="UniProtKB">
        <authorList>
            <consortium name="Ensembl"/>
        </authorList>
    </citation>
    <scope>IDENTIFICATION</scope>
</reference>
<dbReference type="Proteomes" id="UP000233160">
    <property type="component" value="Unassembled WGS sequence"/>
</dbReference>
<dbReference type="InterPro" id="IPR008991">
    <property type="entry name" value="Translation_prot_SH3-like_sf"/>
</dbReference>
<dbReference type="PANTHER" id="PTHR15680">
    <property type="entry name" value="RIBOSOMAL PROTEIN L19"/>
    <property type="match status" value="1"/>
</dbReference>
<dbReference type="GO" id="GO:0003735">
    <property type="term" value="F:structural constituent of ribosome"/>
    <property type="evidence" value="ECO:0007669"/>
    <property type="project" value="InterPro"/>
</dbReference>
<dbReference type="STRING" id="379532.ENSPCOP00000003607"/>
<proteinExistence type="inferred from homology"/>
<name>A0A2K6EPE2_PROCO</name>
<dbReference type="Gene3D" id="2.30.30.790">
    <property type="match status" value="1"/>
</dbReference>
<evidence type="ECO:0000256" key="1">
    <source>
        <dbReference type="ARBA" id="ARBA00005781"/>
    </source>
</evidence>
<protein>
    <recommendedName>
        <fullName evidence="4">Large ribosomal subunit protein bL19m</fullName>
    </recommendedName>
    <alternativeName>
        <fullName evidence="5">39S ribosomal protein L19, mitochondrial</fullName>
    </alternativeName>
</protein>
<dbReference type="PANTHER" id="PTHR15680:SF9">
    <property type="entry name" value="LARGE RIBOSOMAL SUBUNIT PROTEIN BL19M"/>
    <property type="match status" value="1"/>
</dbReference>
<dbReference type="AlphaFoldDB" id="A0A2K6EPE2"/>
<dbReference type="SUPFAM" id="SSF50104">
    <property type="entry name" value="Translation proteins SH3-like domain"/>
    <property type="match status" value="1"/>
</dbReference>
<keyword evidence="2" id="KW-0689">Ribosomal protein</keyword>
<dbReference type="GO" id="GO:0005762">
    <property type="term" value="C:mitochondrial large ribosomal subunit"/>
    <property type="evidence" value="ECO:0007669"/>
    <property type="project" value="TreeGrafter"/>
</dbReference>
<evidence type="ECO:0000256" key="4">
    <source>
        <dbReference type="ARBA" id="ARBA00035288"/>
    </source>
</evidence>
<dbReference type="OMA" id="PASFACG"/>
<sequence length="177" mass="19299">MAACMAACMAGSYGAAMSLAGSFRAARALLPASPSVVCWVCAGSGRQQSTGPSKPGAFQPPPKPVIVDKRRPPSQETRFLSPEFIPPRGRTDPLKFQLERKDMLERRKVLHIPEFYVGSILRVTTADLYASGKTSQFLGICIQRSGNGLGATFILRNIIEGQGPIYIHNPERWLSRP</sequence>
<organism evidence="7 8">
    <name type="scientific">Propithecus coquereli</name>
    <name type="common">Coquerel's sifaka</name>
    <name type="synonym">Propithecus verreauxi coquereli</name>
    <dbReference type="NCBI Taxonomy" id="379532"/>
    <lineage>
        <taxon>Eukaryota</taxon>
        <taxon>Metazoa</taxon>
        <taxon>Chordata</taxon>
        <taxon>Craniata</taxon>
        <taxon>Vertebrata</taxon>
        <taxon>Euteleostomi</taxon>
        <taxon>Mammalia</taxon>
        <taxon>Eutheria</taxon>
        <taxon>Euarchontoglires</taxon>
        <taxon>Primates</taxon>
        <taxon>Strepsirrhini</taxon>
        <taxon>Lemuriformes</taxon>
        <taxon>Indriidae</taxon>
        <taxon>Propithecus</taxon>
    </lineage>
</organism>
<evidence type="ECO:0000313" key="7">
    <source>
        <dbReference type="Ensembl" id="ENSPCOP00000003607.1"/>
    </source>
</evidence>
<evidence type="ECO:0000313" key="8">
    <source>
        <dbReference type="Proteomes" id="UP000233160"/>
    </source>
</evidence>
<evidence type="ECO:0000256" key="6">
    <source>
        <dbReference type="SAM" id="MobiDB-lite"/>
    </source>
</evidence>
<comment type="similarity">
    <text evidence="1">Belongs to the bacterial ribosomal protein bL19 family.</text>
</comment>
<accession>A0A2K6EPE2</accession>
<dbReference type="InterPro" id="IPR001857">
    <property type="entry name" value="Ribosomal_bL19"/>
</dbReference>
<dbReference type="Ensembl" id="ENSPCOT00000012241.1">
    <property type="protein sequence ID" value="ENSPCOP00000003607.1"/>
    <property type="gene ID" value="ENSPCOG00000010787.1"/>
</dbReference>
<evidence type="ECO:0000256" key="2">
    <source>
        <dbReference type="ARBA" id="ARBA00022980"/>
    </source>
</evidence>
<keyword evidence="3" id="KW-0687">Ribonucleoprotein</keyword>
<reference evidence="7" key="2">
    <citation type="submission" date="2025-09" db="UniProtKB">
        <authorList>
            <consortium name="Ensembl"/>
        </authorList>
    </citation>
    <scope>IDENTIFICATION</scope>
</reference>
<feature type="region of interest" description="Disordered" evidence="6">
    <location>
        <begin position="47"/>
        <end position="70"/>
    </location>
</feature>